<dbReference type="InterPro" id="IPR039261">
    <property type="entry name" value="FNR_nucleotide-bd"/>
</dbReference>
<keyword evidence="7 12" id="KW-0274">FAD</keyword>
<dbReference type="Gene3D" id="2.40.30.10">
    <property type="entry name" value="Translation factors"/>
    <property type="match status" value="1"/>
</dbReference>
<evidence type="ECO:0000256" key="2">
    <source>
        <dbReference type="ARBA" id="ARBA00004370"/>
    </source>
</evidence>
<name>A0AAD5XVR2_9FUNG</name>
<feature type="binding site" evidence="12">
    <location>
        <position position="378"/>
    </location>
    <ligand>
        <name>FAD</name>
        <dbReference type="ChEBI" id="CHEBI:57692"/>
    </ligand>
</feature>
<dbReference type="SUPFAM" id="SSF63380">
    <property type="entry name" value="Riboflavin synthase domain-like"/>
    <property type="match status" value="1"/>
</dbReference>
<accession>A0AAD5XVR2</accession>
<feature type="transmembrane region" description="Helical" evidence="14">
    <location>
        <begin position="77"/>
        <end position="99"/>
    </location>
</feature>
<evidence type="ECO:0000259" key="15">
    <source>
        <dbReference type="PROSITE" id="PS50255"/>
    </source>
</evidence>
<reference evidence="17" key="1">
    <citation type="submission" date="2020-05" db="EMBL/GenBank/DDBJ databases">
        <title>Phylogenomic resolution of chytrid fungi.</title>
        <authorList>
            <person name="Stajich J.E."/>
            <person name="Amses K."/>
            <person name="Simmons R."/>
            <person name="Seto K."/>
            <person name="Myers J."/>
            <person name="Bonds A."/>
            <person name="Quandt C.A."/>
            <person name="Barry K."/>
            <person name="Liu P."/>
            <person name="Grigoriev I."/>
            <person name="Longcore J.E."/>
            <person name="James T.Y."/>
        </authorList>
    </citation>
    <scope>NUCLEOTIDE SEQUENCE</scope>
    <source>
        <strain evidence="17">JEL0476</strain>
    </source>
</reference>
<evidence type="ECO:0000256" key="11">
    <source>
        <dbReference type="ARBA" id="ARBA00023136"/>
    </source>
</evidence>
<feature type="transmembrane region" description="Helical" evidence="14">
    <location>
        <begin position="45"/>
        <end position="65"/>
    </location>
</feature>
<dbReference type="InterPro" id="IPR006593">
    <property type="entry name" value="Cyt_b561/ferric_Rdtase_TM"/>
</dbReference>
<feature type="compositionally biased region" description="Polar residues" evidence="13">
    <location>
        <begin position="226"/>
        <end position="237"/>
    </location>
</feature>
<protein>
    <recommendedName>
        <fullName evidence="19">Cytochrome b5 heme-binding domain-containing protein</fullName>
    </recommendedName>
</protein>
<evidence type="ECO:0000256" key="9">
    <source>
        <dbReference type="ARBA" id="ARBA00022989"/>
    </source>
</evidence>
<dbReference type="Gene3D" id="3.10.120.10">
    <property type="entry name" value="Cytochrome b5-like heme/steroid binding domain"/>
    <property type="match status" value="1"/>
</dbReference>
<evidence type="ECO:0000256" key="1">
    <source>
        <dbReference type="ARBA" id="ARBA00001974"/>
    </source>
</evidence>
<keyword evidence="4" id="KW-0813">Transport</keyword>
<feature type="binding site" evidence="12">
    <location>
        <position position="393"/>
    </location>
    <ligand>
        <name>FAD</name>
        <dbReference type="ChEBI" id="CHEBI:57692"/>
    </ligand>
</feature>
<evidence type="ECO:0000256" key="3">
    <source>
        <dbReference type="ARBA" id="ARBA00006105"/>
    </source>
</evidence>
<dbReference type="InterPro" id="IPR001199">
    <property type="entry name" value="Cyt_B5-like_heme/steroid-bd"/>
</dbReference>
<dbReference type="PANTHER" id="PTHR19370">
    <property type="entry name" value="NADH-CYTOCHROME B5 REDUCTASE"/>
    <property type="match status" value="1"/>
</dbReference>
<dbReference type="GO" id="GO:0016020">
    <property type="term" value="C:membrane"/>
    <property type="evidence" value="ECO:0007669"/>
    <property type="project" value="UniProtKB-SubCell"/>
</dbReference>
<dbReference type="SUPFAM" id="SSF52343">
    <property type="entry name" value="Ferredoxin reductase-like, C-terminal NADP-linked domain"/>
    <property type="match status" value="1"/>
</dbReference>
<feature type="domain" description="Cytochrome b561" evidence="16">
    <location>
        <begin position="1"/>
        <end position="100"/>
    </location>
</feature>
<evidence type="ECO:0000256" key="5">
    <source>
        <dbReference type="ARBA" id="ARBA00022630"/>
    </source>
</evidence>
<dbReference type="PROSITE" id="PS50255">
    <property type="entry name" value="CYTOCHROME_B5_2"/>
    <property type="match status" value="1"/>
</dbReference>
<evidence type="ECO:0000259" key="16">
    <source>
        <dbReference type="PROSITE" id="PS50939"/>
    </source>
</evidence>
<evidence type="ECO:0000256" key="10">
    <source>
        <dbReference type="ARBA" id="ARBA00023002"/>
    </source>
</evidence>
<evidence type="ECO:0000256" key="13">
    <source>
        <dbReference type="SAM" id="MobiDB-lite"/>
    </source>
</evidence>
<feature type="binding site" evidence="12">
    <location>
        <position position="376"/>
    </location>
    <ligand>
        <name>FAD</name>
        <dbReference type="ChEBI" id="CHEBI:57692"/>
    </ligand>
</feature>
<feature type="domain" description="Cytochrome b5 heme-binding" evidence="15">
    <location>
        <begin position="144"/>
        <end position="227"/>
    </location>
</feature>
<evidence type="ECO:0000313" key="17">
    <source>
        <dbReference type="EMBL" id="KAJ3202117.1"/>
    </source>
</evidence>
<keyword evidence="6 14" id="KW-0812">Transmembrane</keyword>
<dbReference type="GO" id="GO:0016491">
    <property type="term" value="F:oxidoreductase activity"/>
    <property type="evidence" value="ECO:0007669"/>
    <property type="project" value="UniProtKB-KW"/>
</dbReference>
<dbReference type="EMBL" id="JADGJW010001620">
    <property type="protein sequence ID" value="KAJ3202117.1"/>
    <property type="molecule type" value="Genomic_DNA"/>
</dbReference>
<dbReference type="AlphaFoldDB" id="A0AAD5XVR2"/>
<dbReference type="InterPro" id="IPR036400">
    <property type="entry name" value="Cyt_B5-like_heme/steroid_sf"/>
</dbReference>
<evidence type="ECO:0000256" key="6">
    <source>
        <dbReference type="ARBA" id="ARBA00022692"/>
    </source>
</evidence>
<evidence type="ECO:0008006" key="19">
    <source>
        <dbReference type="Google" id="ProtNLM"/>
    </source>
</evidence>
<evidence type="ECO:0000256" key="12">
    <source>
        <dbReference type="PIRSR" id="PIRSR601834-1"/>
    </source>
</evidence>
<comment type="caution">
    <text evidence="17">The sequence shown here is derived from an EMBL/GenBank/DDBJ whole genome shotgun (WGS) entry which is preliminary data.</text>
</comment>
<evidence type="ECO:0000256" key="4">
    <source>
        <dbReference type="ARBA" id="ARBA00022448"/>
    </source>
</evidence>
<comment type="similarity">
    <text evidence="3">Belongs to the flavoprotein pyridine nucleotide cytochrome reductase family.</text>
</comment>
<dbReference type="Gene3D" id="1.20.120.1770">
    <property type="match status" value="1"/>
</dbReference>
<dbReference type="InterPro" id="IPR008333">
    <property type="entry name" value="Cbr1-like_FAD-bd_dom"/>
</dbReference>
<feature type="binding site" evidence="12">
    <location>
        <position position="400"/>
    </location>
    <ligand>
        <name>FAD</name>
        <dbReference type="ChEBI" id="CHEBI:57692"/>
    </ligand>
</feature>
<dbReference type="Proteomes" id="UP001211065">
    <property type="component" value="Unassembled WGS sequence"/>
</dbReference>
<dbReference type="PROSITE" id="PS50939">
    <property type="entry name" value="CYTOCHROME_B561"/>
    <property type="match status" value="1"/>
</dbReference>
<organism evidence="17 18">
    <name type="scientific">Clydaea vesicula</name>
    <dbReference type="NCBI Taxonomy" id="447962"/>
    <lineage>
        <taxon>Eukaryota</taxon>
        <taxon>Fungi</taxon>
        <taxon>Fungi incertae sedis</taxon>
        <taxon>Chytridiomycota</taxon>
        <taxon>Chytridiomycota incertae sedis</taxon>
        <taxon>Chytridiomycetes</taxon>
        <taxon>Lobulomycetales</taxon>
        <taxon>Lobulomycetaceae</taxon>
        <taxon>Clydaea</taxon>
    </lineage>
</organism>
<keyword evidence="9 14" id="KW-1133">Transmembrane helix</keyword>
<keyword evidence="10" id="KW-0560">Oxidoreductase</keyword>
<dbReference type="Pfam" id="PF00173">
    <property type="entry name" value="Cyt-b5"/>
    <property type="match status" value="1"/>
</dbReference>
<keyword evidence="5 12" id="KW-0285">Flavoprotein</keyword>
<dbReference type="InterPro" id="IPR001834">
    <property type="entry name" value="CBR-like"/>
</dbReference>
<dbReference type="InterPro" id="IPR017938">
    <property type="entry name" value="Riboflavin_synthase-like_b-brl"/>
</dbReference>
<feature type="region of interest" description="Disordered" evidence="13">
    <location>
        <begin position="216"/>
        <end position="237"/>
    </location>
</feature>
<keyword evidence="11 14" id="KW-0472">Membrane</keyword>
<dbReference type="Gene3D" id="3.40.50.80">
    <property type="entry name" value="Nucleotide-binding domain of ferredoxin-NADP reductase (FNR) module"/>
    <property type="match status" value="1"/>
</dbReference>
<proteinExistence type="inferred from homology"/>
<keyword evidence="18" id="KW-1185">Reference proteome</keyword>
<feature type="binding site" evidence="12">
    <location>
        <position position="391"/>
    </location>
    <ligand>
        <name>FAD</name>
        <dbReference type="ChEBI" id="CHEBI:57692"/>
    </ligand>
</feature>
<gene>
    <name evidence="17" type="ORF">HK099_001991</name>
</gene>
<evidence type="ECO:0000313" key="18">
    <source>
        <dbReference type="Proteomes" id="UP001211065"/>
    </source>
</evidence>
<comment type="subcellular location">
    <subcellularLocation>
        <location evidence="2">Membrane</location>
    </subcellularLocation>
</comment>
<keyword evidence="8" id="KW-0249">Electron transport</keyword>
<feature type="non-terminal residue" evidence="17">
    <location>
        <position position="573"/>
    </location>
</feature>
<feature type="binding site" evidence="12">
    <location>
        <position position="449"/>
    </location>
    <ligand>
        <name>FAD</name>
        <dbReference type="ChEBI" id="CHEBI:57692"/>
    </ligand>
</feature>
<comment type="cofactor">
    <cofactor evidence="1 12">
        <name>FAD</name>
        <dbReference type="ChEBI" id="CHEBI:57692"/>
    </cofactor>
</comment>
<evidence type="ECO:0000256" key="8">
    <source>
        <dbReference type="ARBA" id="ARBA00022982"/>
    </source>
</evidence>
<sequence>MGHAILGSVLIIAVFFQAAFGGFTRLGMIREDIRSYKLLKFIHRYNGLAIVTAAIVQVGLGLYILYPYYESRGLEFWILYIAVAGFWVILFFVSEIYYIKNIVGNTVSNEENKKLLGKGEKIPASRLNDLVKYQDKNNLDSEEKVLYTWQEIDEEVKNGRILVVSNGKYIYDASQWITSHPGGKLILYSVAGTDISLDYFYEAGFDASQFAPKQIAPKHRDDRGNIPQSTSLSRPQQAQRRLTLENFKQPIVNLSEKDWALVVRSRRTHIHTKLALERLSLLQVGELKREVDDGYSSNRTLATNGSLIFNPYEYRRYGMTEKVLLTDDGKSNFIFWKLKFTLLYPYDYRENQPTTFSNGEAIQIQVRLPSGKVIDRYYTAISGNIACFDILVKVKVNGEMTPFLNKCRPGERQFKIRGPFGTSLVKAPNQPDNYMPNTLVYIAAGSGLTPFLQILNTMILPLYEPLEVWEAFTPANSDEVPLNAGDYVVSYVITTTRFGRNFKMILINCIQSTSDIVGLELLDAAMITYPNQIEVHHLVSDFDRGIRDGVSGYIRDGKINEVILGEILSSVNN</sequence>
<evidence type="ECO:0000256" key="14">
    <source>
        <dbReference type="SAM" id="Phobius"/>
    </source>
</evidence>
<dbReference type="Pfam" id="PF00970">
    <property type="entry name" value="FAD_binding_6"/>
    <property type="match status" value="1"/>
</dbReference>
<evidence type="ECO:0000256" key="7">
    <source>
        <dbReference type="ARBA" id="ARBA00022827"/>
    </source>
</evidence>
<dbReference type="SUPFAM" id="SSF55856">
    <property type="entry name" value="Cytochrome b5-like heme/steroid binding domain"/>
    <property type="match status" value="1"/>
</dbReference>
<dbReference type="PANTHER" id="PTHR19370:SF184">
    <property type="entry name" value="NADH-CYTOCHROME B5 REDUCTASE-LIKE"/>
    <property type="match status" value="1"/>
</dbReference>